<dbReference type="EMBL" id="BTRK01000002">
    <property type="protein sequence ID" value="GMR34827.1"/>
    <property type="molecule type" value="Genomic_DNA"/>
</dbReference>
<protein>
    <submittedName>
        <fullName evidence="2">Uncharacterized protein</fullName>
    </submittedName>
</protein>
<name>A0AAN4ZBP8_9BILA</name>
<gene>
    <name evidence="2" type="ORF">PMAYCL1PPCAC_05022</name>
</gene>
<reference evidence="3" key="1">
    <citation type="submission" date="2022-10" db="EMBL/GenBank/DDBJ databases">
        <title>Genome assembly of Pristionchus species.</title>
        <authorList>
            <person name="Yoshida K."/>
            <person name="Sommer R.J."/>
        </authorList>
    </citation>
    <scope>NUCLEOTIDE SEQUENCE [LARGE SCALE GENOMIC DNA]</scope>
    <source>
        <strain evidence="3">RS5460</strain>
    </source>
</reference>
<evidence type="ECO:0000313" key="2">
    <source>
        <dbReference type="EMBL" id="GMR34827.1"/>
    </source>
</evidence>
<proteinExistence type="predicted"/>
<feature type="non-terminal residue" evidence="2">
    <location>
        <position position="127"/>
    </location>
</feature>
<evidence type="ECO:0000256" key="1">
    <source>
        <dbReference type="SAM" id="MobiDB-lite"/>
    </source>
</evidence>
<dbReference type="Proteomes" id="UP001328107">
    <property type="component" value="Unassembled WGS sequence"/>
</dbReference>
<dbReference type="AlphaFoldDB" id="A0AAN4ZBP8"/>
<evidence type="ECO:0000313" key="3">
    <source>
        <dbReference type="Proteomes" id="UP001328107"/>
    </source>
</evidence>
<organism evidence="2 3">
    <name type="scientific">Pristionchus mayeri</name>
    <dbReference type="NCBI Taxonomy" id="1317129"/>
    <lineage>
        <taxon>Eukaryota</taxon>
        <taxon>Metazoa</taxon>
        <taxon>Ecdysozoa</taxon>
        <taxon>Nematoda</taxon>
        <taxon>Chromadorea</taxon>
        <taxon>Rhabditida</taxon>
        <taxon>Rhabditina</taxon>
        <taxon>Diplogasteromorpha</taxon>
        <taxon>Diplogasteroidea</taxon>
        <taxon>Neodiplogasteridae</taxon>
        <taxon>Pristionchus</taxon>
    </lineage>
</organism>
<sequence length="127" mass="14509">MDALNGKARTHLCASHFSHFDYRKTTPYTYVLRSDAVPSYTEKVEEFMRPPLDNEIKEKSLDVKDEPTEELGNASYEEPISKDTIHYAIDITNEMNEEQVEIKNDPIDDFAEFGQPIADLFCPSTGT</sequence>
<keyword evidence="3" id="KW-1185">Reference proteome</keyword>
<comment type="caution">
    <text evidence="2">The sequence shown here is derived from an EMBL/GenBank/DDBJ whole genome shotgun (WGS) entry which is preliminary data.</text>
</comment>
<feature type="region of interest" description="Disordered" evidence="1">
    <location>
        <begin position="58"/>
        <end position="77"/>
    </location>
</feature>
<accession>A0AAN4ZBP8</accession>